<feature type="transmembrane region" description="Helical" evidence="1">
    <location>
        <begin position="372"/>
        <end position="393"/>
    </location>
</feature>
<organism evidence="2 3">
    <name type="scientific">Peptostreptococcus russellii</name>
    <dbReference type="NCBI Taxonomy" id="215200"/>
    <lineage>
        <taxon>Bacteria</taxon>
        <taxon>Bacillati</taxon>
        <taxon>Bacillota</taxon>
        <taxon>Clostridia</taxon>
        <taxon>Peptostreptococcales</taxon>
        <taxon>Peptostreptococcaceae</taxon>
        <taxon>Peptostreptococcus</taxon>
    </lineage>
</organism>
<name>A0A1H8I6N4_9FIRM</name>
<proteinExistence type="predicted"/>
<feature type="transmembrane region" description="Helical" evidence="1">
    <location>
        <begin position="37"/>
        <end position="57"/>
    </location>
</feature>
<protein>
    <submittedName>
        <fullName evidence="2">Predicted acyltransferase</fullName>
    </submittedName>
</protein>
<accession>A0A1H8I6N4</accession>
<feature type="transmembrane region" description="Helical" evidence="1">
    <location>
        <begin position="176"/>
        <end position="194"/>
    </location>
</feature>
<keyword evidence="2" id="KW-0808">Transferase</keyword>
<dbReference type="EMBL" id="FODF01000007">
    <property type="protein sequence ID" value="SEN63726.1"/>
    <property type="molecule type" value="Genomic_DNA"/>
</dbReference>
<feature type="transmembrane region" description="Helical" evidence="1">
    <location>
        <begin position="338"/>
        <end position="360"/>
    </location>
</feature>
<dbReference type="PANTHER" id="PTHR31061:SF24">
    <property type="entry name" value="LD22376P"/>
    <property type="match status" value="1"/>
</dbReference>
<keyword evidence="2" id="KW-0012">Acyltransferase</keyword>
<dbReference type="GO" id="GO:0016746">
    <property type="term" value="F:acyltransferase activity"/>
    <property type="evidence" value="ECO:0007669"/>
    <property type="project" value="UniProtKB-KW"/>
</dbReference>
<keyword evidence="1" id="KW-0472">Membrane</keyword>
<feature type="transmembrane region" description="Helical" evidence="1">
    <location>
        <begin position="226"/>
        <end position="247"/>
    </location>
</feature>
<feature type="transmembrane region" description="Helical" evidence="1">
    <location>
        <begin position="77"/>
        <end position="99"/>
    </location>
</feature>
<evidence type="ECO:0000256" key="1">
    <source>
        <dbReference type="SAM" id="Phobius"/>
    </source>
</evidence>
<feature type="transmembrane region" description="Helical" evidence="1">
    <location>
        <begin position="426"/>
        <end position="443"/>
    </location>
</feature>
<feature type="transmembrane region" description="Helical" evidence="1">
    <location>
        <begin position="306"/>
        <end position="326"/>
    </location>
</feature>
<keyword evidence="1" id="KW-1133">Transmembrane helix</keyword>
<sequence>METINEAKIKIKFYKKIADLKSKYKEKREFDKKYENLRINSIDFLRGILVIFTIFLISQGLEGNIEKTFIISKWNGFNIADILLPFFLLIMGMSIPFYVKKNHQEGKIIAEISRSIFKRAVIIFVIGLIYSILFLQSKANVRLTGPYQLIAINYLLCSMIYIGFLKKKIKNNALTYIFISLGAILSLIFTIVAFKNGAGIEKSVFTSVDKSVLKGFASSAAADPEGLLATFSAIPITMYGISIGCILNKKPIEHKKYVRYKRTHMIKEHGFSKENLLIDMKSRFNLKSIKSFLSNYYRINNEAKKIVNLFVLGLLMYILSAITGAWIPMNRNVFSLPFVLRCCAIMFFVIDIFYILFDIIKLDFGTKLVRRIGQNALFVTITISAINGIINLIKIKSIYTGTWLHFNNWFTTDFILPITGIEKASTVYALVLTVIWVLLLNLLDKYDIKISI</sequence>
<dbReference type="RefSeq" id="WP_091975556.1">
    <property type="nucleotide sequence ID" value="NZ_FODF01000007.1"/>
</dbReference>
<dbReference type="Proteomes" id="UP000199512">
    <property type="component" value="Unassembled WGS sequence"/>
</dbReference>
<evidence type="ECO:0000313" key="3">
    <source>
        <dbReference type="Proteomes" id="UP000199512"/>
    </source>
</evidence>
<gene>
    <name evidence="2" type="ORF">SAMN05216454_10746</name>
</gene>
<dbReference type="STRING" id="215200.SAMN05216454_10746"/>
<feature type="transmembrane region" description="Helical" evidence="1">
    <location>
        <begin position="145"/>
        <end position="164"/>
    </location>
</feature>
<evidence type="ECO:0000313" key="2">
    <source>
        <dbReference type="EMBL" id="SEN63726.1"/>
    </source>
</evidence>
<feature type="transmembrane region" description="Helical" evidence="1">
    <location>
        <begin position="120"/>
        <end position="139"/>
    </location>
</feature>
<dbReference type="OrthoDB" id="9788724at2"/>
<keyword evidence="3" id="KW-1185">Reference proteome</keyword>
<reference evidence="2 3" key="1">
    <citation type="submission" date="2016-10" db="EMBL/GenBank/DDBJ databases">
        <authorList>
            <person name="de Groot N.N."/>
        </authorList>
    </citation>
    <scope>NUCLEOTIDE SEQUENCE [LARGE SCALE GENOMIC DNA]</scope>
    <source>
        <strain evidence="2 3">Calf135</strain>
    </source>
</reference>
<dbReference type="AlphaFoldDB" id="A0A1H8I6N4"/>
<dbReference type="PANTHER" id="PTHR31061">
    <property type="entry name" value="LD22376P"/>
    <property type="match status" value="1"/>
</dbReference>
<keyword evidence="1" id="KW-0812">Transmembrane</keyword>